<organism evidence="5 6">
    <name type="scientific">Pontibacter locisalis</name>
    <dbReference type="NCBI Taxonomy" id="1719035"/>
    <lineage>
        <taxon>Bacteria</taxon>
        <taxon>Pseudomonadati</taxon>
        <taxon>Bacteroidota</taxon>
        <taxon>Cytophagia</taxon>
        <taxon>Cytophagales</taxon>
        <taxon>Hymenobacteraceae</taxon>
        <taxon>Pontibacter</taxon>
    </lineage>
</organism>
<feature type="domain" description="TNase-like" evidence="4">
    <location>
        <begin position="75"/>
        <end position="196"/>
    </location>
</feature>
<evidence type="ECO:0000256" key="2">
    <source>
        <dbReference type="ARBA" id="ARBA00022759"/>
    </source>
</evidence>
<sequence>MRELTLHLLSALMLITTLSCQSDRKDAQEQFRDRQQAILEREKGEDTEQAIGGEEIAVIKDSPVVEEPLSQQPASTAGDKVVGVKDGDTVVLLRNGEELTVRLFGVDTPEKAQAYGQRAKQFTSDLAFGKQVRLLVHNKDRYGRTVGTIILPNGKSLNEELIKNGYAWHYKAYSNDKNLANAEADARRFKRGLWQDPNPVAPWDYRKEKRSKSNALEPAVAVTPVPKGATKRTVYLCDSSGSAVYHVDKSCSVLKRCKAEVLTVTEAAAIREFGRRLDKTCSKQ</sequence>
<dbReference type="InterPro" id="IPR035437">
    <property type="entry name" value="SNase_OB-fold_sf"/>
</dbReference>
<dbReference type="PANTHER" id="PTHR12302">
    <property type="entry name" value="EBNA2 BINDING PROTEIN P100"/>
    <property type="match status" value="1"/>
</dbReference>
<accession>A0ABW5IPT3</accession>
<dbReference type="CDD" id="cd00175">
    <property type="entry name" value="SNc"/>
    <property type="match status" value="1"/>
</dbReference>
<dbReference type="PROSITE" id="PS51257">
    <property type="entry name" value="PROKAR_LIPOPROTEIN"/>
    <property type="match status" value="1"/>
</dbReference>
<keyword evidence="2" id="KW-0255">Endonuclease</keyword>
<comment type="caution">
    <text evidence="5">The sequence shown here is derived from an EMBL/GenBank/DDBJ whole genome shotgun (WGS) entry which is preliminary data.</text>
</comment>
<dbReference type="PROSITE" id="PS01123">
    <property type="entry name" value="TNASE_1"/>
    <property type="match status" value="1"/>
</dbReference>
<proteinExistence type="predicted"/>
<protein>
    <submittedName>
        <fullName evidence="5">Thermonuclease family protein</fullName>
    </submittedName>
</protein>
<dbReference type="Proteomes" id="UP001597544">
    <property type="component" value="Unassembled WGS sequence"/>
</dbReference>
<reference evidence="6" key="1">
    <citation type="journal article" date="2019" name="Int. J. Syst. Evol. Microbiol.">
        <title>The Global Catalogue of Microorganisms (GCM) 10K type strain sequencing project: providing services to taxonomists for standard genome sequencing and annotation.</title>
        <authorList>
            <consortium name="The Broad Institute Genomics Platform"/>
            <consortium name="The Broad Institute Genome Sequencing Center for Infectious Disease"/>
            <person name="Wu L."/>
            <person name="Ma J."/>
        </authorList>
    </citation>
    <scope>NUCLEOTIDE SEQUENCE [LARGE SCALE GENOMIC DNA]</scope>
    <source>
        <strain evidence="6">KCTC 42498</strain>
    </source>
</reference>
<evidence type="ECO:0000256" key="3">
    <source>
        <dbReference type="ARBA" id="ARBA00022801"/>
    </source>
</evidence>
<keyword evidence="6" id="KW-1185">Reference proteome</keyword>
<dbReference type="InterPro" id="IPR016071">
    <property type="entry name" value="Staphylococal_nuclease_OB-fold"/>
</dbReference>
<name>A0ABW5IPT3_9BACT</name>
<evidence type="ECO:0000256" key="1">
    <source>
        <dbReference type="ARBA" id="ARBA00022722"/>
    </source>
</evidence>
<keyword evidence="1" id="KW-0540">Nuclease</keyword>
<evidence type="ECO:0000259" key="4">
    <source>
        <dbReference type="PROSITE" id="PS50830"/>
    </source>
</evidence>
<dbReference type="RefSeq" id="WP_377508663.1">
    <property type="nucleotide sequence ID" value="NZ_JBHULU010000020.1"/>
</dbReference>
<dbReference type="Pfam" id="PF00565">
    <property type="entry name" value="SNase"/>
    <property type="match status" value="1"/>
</dbReference>
<dbReference type="SUPFAM" id="SSF50199">
    <property type="entry name" value="Staphylococcal nuclease"/>
    <property type="match status" value="1"/>
</dbReference>
<keyword evidence="3" id="KW-0378">Hydrolase</keyword>
<dbReference type="PROSITE" id="PS50830">
    <property type="entry name" value="TNASE_3"/>
    <property type="match status" value="1"/>
</dbReference>
<dbReference type="InterPro" id="IPR002071">
    <property type="entry name" value="Thermonucl_AS"/>
</dbReference>
<dbReference type="SMART" id="SM00318">
    <property type="entry name" value="SNc"/>
    <property type="match status" value="1"/>
</dbReference>
<dbReference type="Gene3D" id="2.40.50.90">
    <property type="match status" value="1"/>
</dbReference>
<evidence type="ECO:0000313" key="5">
    <source>
        <dbReference type="EMBL" id="MFD2514945.1"/>
    </source>
</evidence>
<dbReference type="EMBL" id="JBHULU010000020">
    <property type="protein sequence ID" value="MFD2514945.1"/>
    <property type="molecule type" value="Genomic_DNA"/>
</dbReference>
<dbReference type="PANTHER" id="PTHR12302:SF3">
    <property type="entry name" value="SERINE_THREONINE-PROTEIN KINASE 31"/>
    <property type="match status" value="1"/>
</dbReference>
<gene>
    <name evidence="5" type="ORF">ACFSRY_13795</name>
</gene>
<evidence type="ECO:0000313" key="6">
    <source>
        <dbReference type="Proteomes" id="UP001597544"/>
    </source>
</evidence>